<keyword evidence="11" id="KW-1185">Reference proteome</keyword>
<dbReference type="InterPro" id="IPR013083">
    <property type="entry name" value="Znf_RING/FYVE/PHD"/>
</dbReference>
<name>A0A5B0N954_PUCGR</name>
<evidence type="ECO:0000313" key="11">
    <source>
        <dbReference type="Proteomes" id="UP000324748"/>
    </source>
</evidence>
<reference evidence="10 11" key="1">
    <citation type="submission" date="2019-05" db="EMBL/GenBank/DDBJ databases">
        <title>Emergence of the Ug99 lineage of the wheat stem rust pathogen through somatic hybridization.</title>
        <authorList>
            <person name="Li F."/>
            <person name="Upadhyaya N.M."/>
            <person name="Sperschneider J."/>
            <person name="Matny O."/>
            <person name="Nguyen-Phuc H."/>
            <person name="Mago R."/>
            <person name="Raley C."/>
            <person name="Miller M.E."/>
            <person name="Silverstein K.A.T."/>
            <person name="Henningsen E."/>
            <person name="Hirsch C.D."/>
            <person name="Visser B."/>
            <person name="Pretorius Z.A."/>
            <person name="Steffenson B.J."/>
            <person name="Schwessinger B."/>
            <person name="Dodds P.N."/>
            <person name="Figueroa M."/>
        </authorList>
    </citation>
    <scope>NUCLEOTIDE SEQUENCE [LARGE SCALE GENOMIC DNA]</scope>
    <source>
        <strain evidence="10">21-0</strain>
    </source>
</reference>
<keyword evidence="5" id="KW-0862">Zinc</keyword>
<evidence type="ECO:0000313" key="10">
    <source>
        <dbReference type="EMBL" id="KAA1084688.1"/>
    </source>
</evidence>
<dbReference type="OrthoDB" id="8062037at2759"/>
<dbReference type="UniPathway" id="UPA00143"/>
<keyword evidence="2" id="KW-0479">Metal-binding</keyword>
<dbReference type="SUPFAM" id="SSF57850">
    <property type="entry name" value="RING/U-box"/>
    <property type="match status" value="1"/>
</dbReference>
<dbReference type="GO" id="GO:0008270">
    <property type="term" value="F:zinc ion binding"/>
    <property type="evidence" value="ECO:0007669"/>
    <property type="project" value="UniProtKB-KW"/>
</dbReference>
<comment type="pathway">
    <text evidence="1">Protein modification; protein ubiquitination.</text>
</comment>
<keyword evidence="8" id="KW-0472">Membrane</keyword>
<evidence type="ECO:0000256" key="3">
    <source>
        <dbReference type="ARBA" id="ARBA00022771"/>
    </source>
</evidence>
<sequence length="373" mass="42217">MFQAICPAMKLSFFGIFFYLMPMTLQFLPPYSIEGEIRSYFFDSSQRLHHISSTNNFQYSQRNVPNRQRTSNHCHIGSKMLKWIHHHFSHCISNRQGMTDVDESIYDYTPGAHMHSVDYLPPLSQFDETEKIKNTVLLGYMPRDDYLSHAQELDETPAHQVSSTPFSEKYDQSGGSGIGTSSNGLKDSTHEFGRTRNTPNLEENQSEILSEGDKEEQLQQKIHNIVPLKQVIEMIEASEAGKIGDSGILTPGTAGGSRGINRLNIDIKDTEYCTHSCKNTKNQDKISTSHPSLMIAGVLLGDPDDQLCTVCQYDFQGPQHNAKNQLSMDSFEKILLIEGCGHYFHQSCLQNWILGAQKKTCPTCRHPLQHIEK</sequence>
<dbReference type="InterPro" id="IPR001841">
    <property type="entry name" value="Znf_RING"/>
</dbReference>
<feature type="domain" description="RING-type" evidence="9">
    <location>
        <begin position="308"/>
        <end position="365"/>
    </location>
</feature>
<evidence type="ECO:0000256" key="5">
    <source>
        <dbReference type="ARBA" id="ARBA00022833"/>
    </source>
</evidence>
<feature type="region of interest" description="Disordered" evidence="7">
    <location>
        <begin position="155"/>
        <end position="216"/>
    </location>
</feature>
<keyword evidence="3 6" id="KW-0863">Zinc-finger</keyword>
<dbReference type="PROSITE" id="PS50089">
    <property type="entry name" value="ZF_RING_2"/>
    <property type="match status" value="1"/>
</dbReference>
<dbReference type="GO" id="GO:0012505">
    <property type="term" value="C:endomembrane system"/>
    <property type="evidence" value="ECO:0007669"/>
    <property type="project" value="TreeGrafter"/>
</dbReference>
<evidence type="ECO:0000256" key="1">
    <source>
        <dbReference type="ARBA" id="ARBA00004906"/>
    </source>
</evidence>
<evidence type="ECO:0000256" key="4">
    <source>
        <dbReference type="ARBA" id="ARBA00022786"/>
    </source>
</evidence>
<evidence type="ECO:0000256" key="2">
    <source>
        <dbReference type="ARBA" id="ARBA00022723"/>
    </source>
</evidence>
<evidence type="ECO:0000256" key="8">
    <source>
        <dbReference type="SAM" id="Phobius"/>
    </source>
</evidence>
<dbReference type="GO" id="GO:0061630">
    <property type="term" value="F:ubiquitin protein ligase activity"/>
    <property type="evidence" value="ECO:0007669"/>
    <property type="project" value="TreeGrafter"/>
</dbReference>
<dbReference type="SMART" id="SM00184">
    <property type="entry name" value="RING"/>
    <property type="match status" value="1"/>
</dbReference>
<evidence type="ECO:0000259" key="9">
    <source>
        <dbReference type="PROSITE" id="PS50089"/>
    </source>
</evidence>
<dbReference type="GO" id="GO:0016567">
    <property type="term" value="P:protein ubiquitination"/>
    <property type="evidence" value="ECO:0007669"/>
    <property type="project" value="UniProtKB-UniPathway"/>
</dbReference>
<dbReference type="Pfam" id="PF12678">
    <property type="entry name" value="zf-rbx1"/>
    <property type="match status" value="1"/>
</dbReference>
<keyword evidence="8" id="KW-0812">Transmembrane</keyword>
<organism evidence="10 11">
    <name type="scientific">Puccinia graminis f. sp. tritici</name>
    <dbReference type="NCBI Taxonomy" id="56615"/>
    <lineage>
        <taxon>Eukaryota</taxon>
        <taxon>Fungi</taxon>
        <taxon>Dikarya</taxon>
        <taxon>Basidiomycota</taxon>
        <taxon>Pucciniomycotina</taxon>
        <taxon>Pucciniomycetes</taxon>
        <taxon>Pucciniales</taxon>
        <taxon>Pucciniaceae</taxon>
        <taxon>Puccinia</taxon>
    </lineage>
</organism>
<dbReference type="InterPro" id="IPR024766">
    <property type="entry name" value="Znf_RING_H2"/>
</dbReference>
<keyword evidence="4" id="KW-0833">Ubl conjugation pathway</keyword>
<feature type="compositionally biased region" description="Polar residues" evidence="7">
    <location>
        <begin position="195"/>
        <end position="208"/>
    </location>
</feature>
<feature type="transmembrane region" description="Helical" evidence="8">
    <location>
        <begin position="12"/>
        <end position="31"/>
    </location>
</feature>
<comment type="caution">
    <text evidence="10">The sequence shown here is derived from an EMBL/GenBank/DDBJ whole genome shotgun (WGS) entry which is preliminary data.</text>
</comment>
<dbReference type="EMBL" id="VSWC01000118">
    <property type="protein sequence ID" value="KAA1084688.1"/>
    <property type="molecule type" value="Genomic_DNA"/>
</dbReference>
<proteinExistence type="predicted"/>
<dbReference type="InterPro" id="IPR050731">
    <property type="entry name" value="HRD1_E3_ubiq-ligases"/>
</dbReference>
<evidence type="ECO:0000256" key="6">
    <source>
        <dbReference type="PROSITE-ProRule" id="PRU00175"/>
    </source>
</evidence>
<evidence type="ECO:0000256" key="7">
    <source>
        <dbReference type="SAM" id="MobiDB-lite"/>
    </source>
</evidence>
<protein>
    <recommendedName>
        <fullName evidence="9">RING-type domain-containing protein</fullName>
    </recommendedName>
</protein>
<keyword evidence="8" id="KW-1133">Transmembrane helix</keyword>
<dbReference type="AlphaFoldDB" id="A0A5B0N954"/>
<dbReference type="PANTHER" id="PTHR22763">
    <property type="entry name" value="RING ZINC FINGER PROTEIN"/>
    <property type="match status" value="1"/>
</dbReference>
<accession>A0A5B0N954</accession>
<dbReference type="Gene3D" id="3.30.40.10">
    <property type="entry name" value="Zinc/RING finger domain, C3HC4 (zinc finger)"/>
    <property type="match status" value="1"/>
</dbReference>
<dbReference type="Proteomes" id="UP000324748">
    <property type="component" value="Unassembled WGS sequence"/>
</dbReference>
<dbReference type="GO" id="GO:0043161">
    <property type="term" value="P:proteasome-mediated ubiquitin-dependent protein catabolic process"/>
    <property type="evidence" value="ECO:0007669"/>
    <property type="project" value="TreeGrafter"/>
</dbReference>
<gene>
    <name evidence="10" type="ORF">PGT21_034282</name>
</gene>